<evidence type="ECO:0000256" key="3">
    <source>
        <dbReference type="ARBA" id="ARBA00022840"/>
    </source>
</evidence>
<dbReference type="InterPro" id="IPR017871">
    <property type="entry name" value="ABC_transporter-like_CS"/>
</dbReference>
<dbReference type="SUPFAM" id="SSF52540">
    <property type="entry name" value="P-loop containing nucleoside triphosphate hydrolases"/>
    <property type="match status" value="1"/>
</dbReference>
<dbReference type="GO" id="GO:0016887">
    <property type="term" value="F:ATP hydrolysis activity"/>
    <property type="evidence" value="ECO:0007669"/>
    <property type="project" value="InterPro"/>
</dbReference>
<feature type="domain" description="ABC transporter" evidence="5">
    <location>
        <begin position="7"/>
        <end position="231"/>
    </location>
</feature>
<gene>
    <name evidence="6" type="ORF">FHK82_14785</name>
</gene>
<dbReference type="InterPro" id="IPR003439">
    <property type="entry name" value="ABC_transporter-like_ATP-bd"/>
</dbReference>
<dbReference type="PANTHER" id="PTHR24220">
    <property type="entry name" value="IMPORT ATP-BINDING PROTEIN"/>
    <property type="match status" value="1"/>
</dbReference>
<dbReference type="STRING" id="1543721.AAY24_01370"/>
<sequence>MQNKPLLVVEDLFHSYQEGGDKRPILNGINLQVAEHECIALLGRSGSGKSTLLNMLAGIDTPQSGRITIMDKNIHDLSEVQRTLLRRQHIGFVYQFFNLIPTLNIAENVGLPLELNGYKEAEIRKLVGLILSDIGLGDRWNAFPDQLSGGEQQRIAIARALVHNPSIILADEPTGNLDAETGAHILRILLGLSRQLKRTLIIVTHSLEVAEKADRIFTLNDGVLSVQGEPHW</sequence>
<proteinExistence type="inferred from homology"/>
<dbReference type="InterPro" id="IPR003593">
    <property type="entry name" value="AAA+_ATPase"/>
</dbReference>
<dbReference type="AlphaFoldDB" id="A0A558CSU6"/>
<dbReference type="GO" id="GO:1902495">
    <property type="term" value="C:transmembrane transporter complex"/>
    <property type="evidence" value="ECO:0007669"/>
    <property type="project" value="UniProtKB-ARBA"/>
</dbReference>
<dbReference type="GO" id="GO:0022857">
    <property type="term" value="F:transmembrane transporter activity"/>
    <property type="evidence" value="ECO:0007669"/>
    <property type="project" value="TreeGrafter"/>
</dbReference>
<dbReference type="GO" id="GO:0005886">
    <property type="term" value="C:plasma membrane"/>
    <property type="evidence" value="ECO:0007669"/>
    <property type="project" value="TreeGrafter"/>
</dbReference>
<organism evidence="6 7">
    <name type="scientific">Sedimenticola thiotaurini</name>
    <dbReference type="NCBI Taxonomy" id="1543721"/>
    <lineage>
        <taxon>Bacteria</taxon>
        <taxon>Pseudomonadati</taxon>
        <taxon>Pseudomonadota</taxon>
        <taxon>Gammaproteobacteria</taxon>
        <taxon>Chromatiales</taxon>
        <taxon>Sedimenticolaceae</taxon>
        <taxon>Sedimenticola</taxon>
    </lineage>
</organism>
<accession>A0A558CSU6</accession>
<dbReference type="CDD" id="cd03255">
    <property type="entry name" value="ABC_MJ0796_LolCDE_FtsE"/>
    <property type="match status" value="1"/>
</dbReference>
<keyword evidence="2" id="KW-0547">Nucleotide-binding</keyword>
<evidence type="ECO:0000256" key="1">
    <source>
        <dbReference type="ARBA" id="ARBA00022448"/>
    </source>
</evidence>
<dbReference type="FunFam" id="3.40.50.300:FF:000032">
    <property type="entry name" value="Export ABC transporter ATP-binding protein"/>
    <property type="match status" value="1"/>
</dbReference>
<dbReference type="Pfam" id="PF00005">
    <property type="entry name" value="ABC_tran"/>
    <property type="match status" value="1"/>
</dbReference>
<dbReference type="Proteomes" id="UP000317355">
    <property type="component" value="Unassembled WGS sequence"/>
</dbReference>
<evidence type="ECO:0000313" key="7">
    <source>
        <dbReference type="Proteomes" id="UP000317355"/>
    </source>
</evidence>
<dbReference type="GO" id="GO:0005524">
    <property type="term" value="F:ATP binding"/>
    <property type="evidence" value="ECO:0007669"/>
    <property type="project" value="UniProtKB-KW"/>
</dbReference>
<comment type="caution">
    <text evidence="6">The sequence shown here is derived from an EMBL/GenBank/DDBJ whole genome shotgun (WGS) entry which is preliminary data.</text>
</comment>
<dbReference type="PROSITE" id="PS00211">
    <property type="entry name" value="ABC_TRANSPORTER_1"/>
    <property type="match status" value="1"/>
</dbReference>
<evidence type="ECO:0000259" key="5">
    <source>
        <dbReference type="PROSITE" id="PS50893"/>
    </source>
</evidence>
<reference evidence="6 7" key="1">
    <citation type="submission" date="2019-07" db="EMBL/GenBank/DDBJ databases">
        <title>The pathways for chlorine oxyanion respiration interact through the shared metabolite chlorate.</title>
        <authorList>
            <person name="Barnum T.P."/>
            <person name="Cheng Y."/>
            <person name="Hill K.A."/>
            <person name="Lucas L.N."/>
            <person name="Carlson H.K."/>
            <person name="Coates J.D."/>
        </authorList>
    </citation>
    <scope>NUCLEOTIDE SEQUENCE [LARGE SCALE GENOMIC DNA]</scope>
    <source>
        <strain evidence="6">BK-3</strain>
    </source>
</reference>
<dbReference type="PANTHER" id="PTHR24220:SF685">
    <property type="entry name" value="ABC TRANSPORTER RELATED"/>
    <property type="match status" value="1"/>
</dbReference>
<name>A0A558CSU6_9GAMM</name>
<dbReference type="InterPro" id="IPR015854">
    <property type="entry name" value="ABC_transpr_LolD-like"/>
</dbReference>
<evidence type="ECO:0000256" key="4">
    <source>
        <dbReference type="ARBA" id="ARBA00038388"/>
    </source>
</evidence>
<dbReference type="InterPro" id="IPR027417">
    <property type="entry name" value="P-loop_NTPase"/>
</dbReference>
<keyword evidence="3 6" id="KW-0067">ATP-binding</keyword>
<dbReference type="SMART" id="SM00382">
    <property type="entry name" value="AAA"/>
    <property type="match status" value="1"/>
</dbReference>
<evidence type="ECO:0000256" key="2">
    <source>
        <dbReference type="ARBA" id="ARBA00022741"/>
    </source>
</evidence>
<protein>
    <submittedName>
        <fullName evidence="6">ABC transporter ATP-binding protein</fullName>
    </submittedName>
</protein>
<evidence type="ECO:0000313" key="6">
    <source>
        <dbReference type="EMBL" id="TVT51834.1"/>
    </source>
</evidence>
<dbReference type="InterPro" id="IPR017911">
    <property type="entry name" value="MacB-like_ATP-bd"/>
</dbReference>
<keyword evidence="1" id="KW-0813">Transport</keyword>
<dbReference type="PROSITE" id="PS50893">
    <property type="entry name" value="ABC_TRANSPORTER_2"/>
    <property type="match status" value="1"/>
</dbReference>
<dbReference type="EMBL" id="VMRY01000082">
    <property type="protein sequence ID" value="TVT51834.1"/>
    <property type="molecule type" value="Genomic_DNA"/>
</dbReference>
<comment type="similarity">
    <text evidence="4">Belongs to the ABC transporter superfamily. Macrolide exporter (TC 3.A.1.122) family.</text>
</comment>
<dbReference type="Gene3D" id="3.40.50.300">
    <property type="entry name" value="P-loop containing nucleotide triphosphate hydrolases"/>
    <property type="match status" value="1"/>
</dbReference>